<gene>
    <name evidence="2" type="ORF">Tco025E_08312</name>
</gene>
<dbReference type="InterPro" id="IPR036770">
    <property type="entry name" value="Ankyrin_rpt-contain_sf"/>
</dbReference>
<feature type="compositionally biased region" description="Basic and acidic residues" evidence="1">
    <location>
        <begin position="181"/>
        <end position="207"/>
    </location>
</feature>
<accession>A0A422NC07</accession>
<sequence length="241" mass="27700">MRPRDLCTAAFYDDVQRMKQLVRAALAGEDEEEEEAMMDNDEDEEMEEEQLSIRRLERAQKRRAAVASLLGSPGLLRVIETGEEFGLMFRVDEVCENEGSCGLKPQFKLTRRSRYPALPLHWAALGRSHRALEFLVSSGVDVQQEVPDFPKVTAAVICACNMSFETARRIEKAVEAQRQRLQNEEQQHRKWVETLEEKKRERERLAALEEEEERAEEEEANDAAEDDNDDDDEEDDPEAAA</sequence>
<protein>
    <recommendedName>
        <fullName evidence="4">Ankyrin repeat protein</fullName>
    </recommendedName>
</protein>
<name>A0A422NC07_9TRYP</name>
<dbReference type="EMBL" id="MKKU01000752">
    <property type="protein sequence ID" value="RNF02839.1"/>
    <property type="molecule type" value="Genomic_DNA"/>
</dbReference>
<proteinExistence type="predicted"/>
<evidence type="ECO:0000313" key="3">
    <source>
        <dbReference type="Proteomes" id="UP000284403"/>
    </source>
</evidence>
<dbReference type="Proteomes" id="UP000284403">
    <property type="component" value="Unassembled WGS sequence"/>
</dbReference>
<feature type="region of interest" description="Disordered" evidence="1">
    <location>
        <begin position="181"/>
        <end position="241"/>
    </location>
</feature>
<dbReference type="RefSeq" id="XP_029224726.1">
    <property type="nucleotide sequence ID" value="XM_029375165.1"/>
</dbReference>
<dbReference type="Gene3D" id="1.25.40.20">
    <property type="entry name" value="Ankyrin repeat-containing domain"/>
    <property type="match status" value="1"/>
</dbReference>
<dbReference type="OrthoDB" id="251458at2759"/>
<evidence type="ECO:0000256" key="1">
    <source>
        <dbReference type="SAM" id="MobiDB-lite"/>
    </source>
</evidence>
<feature type="compositionally biased region" description="Acidic residues" evidence="1">
    <location>
        <begin position="208"/>
        <end position="241"/>
    </location>
</feature>
<reference evidence="2 3" key="1">
    <citation type="journal article" date="2018" name="BMC Genomics">
        <title>Genomic comparison of Trypanosoma conorhini and Trypanosoma rangeli to Trypanosoma cruzi strains of high and low virulence.</title>
        <authorList>
            <person name="Bradwell K.R."/>
            <person name="Koparde V.N."/>
            <person name="Matveyev A.V."/>
            <person name="Serrano M.G."/>
            <person name="Alves J.M."/>
            <person name="Parikh H."/>
            <person name="Huang B."/>
            <person name="Lee V."/>
            <person name="Espinosa-Alvarez O."/>
            <person name="Ortiz P.A."/>
            <person name="Costa-Martins A.G."/>
            <person name="Teixeira M.M."/>
            <person name="Buck G.A."/>
        </authorList>
    </citation>
    <scope>NUCLEOTIDE SEQUENCE [LARGE SCALE GENOMIC DNA]</scope>
    <source>
        <strain evidence="2 3">025E</strain>
    </source>
</reference>
<dbReference type="AlphaFoldDB" id="A0A422NC07"/>
<dbReference type="GeneID" id="40321923"/>
<organism evidence="2 3">
    <name type="scientific">Trypanosoma conorhini</name>
    <dbReference type="NCBI Taxonomy" id="83891"/>
    <lineage>
        <taxon>Eukaryota</taxon>
        <taxon>Discoba</taxon>
        <taxon>Euglenozoa</taxon>
        <taxon>Kinetoplastea</taxon>
        <taxon>Metakinetoplastina</taxon>
        <taxon>Trypanosomatida</taxon>
        <taxon>Trypanosomatidae</taxon>
        <taxon>Trypanosoma</taxon>
    </lineage>
</organism>
<evidence type="ECO:0008006" key="4">
    <source>
        <dbReference type="Google" id="ProtNLM"/>
    </source>
</evidence>
<feature type="compositionally biased region" description="Acidic residues" evidence="1">
    <location>
        <begin position="28"/>
        <end position="47"/>
    </location>
</feature>
<evidence type="ECO:0000313" key="2">
    <source>
        <dbReference type="EMBL" id="RNF02839.1"/>
    </source>
</evidence>
<feature type="region of interest" description="Disordered" evidence="1">
    <location>
        <begin position="27"/>
        <end position="47"/>
    </location>
</feature>
<comment type="caution">
    <text evidence="2">The sequence shown here is derived from an EMBL/GenBank/DDBJ whole genome shotgun (WGS) entry which is preliminary data.</text>
</comment>
<keyword evidence="3" id="KW-1185">Reference proteome</keyword>